<dbReference type="PRINTS" id="PR00081">
    <property type="entry name" value="GDHRDH"/>
</dbReference>
<dbReference type="EMBL" id="NTJD01000001">
    <property type="protein sequence ID" value="PCD77841.1"/>
    <property type="molecule type" value="Genomic_DNA"/>
</dbReference>
<dbReference type="PANTHER" id="PTHR44196:SF1">
    <property type="entry name" value="DEHYDROGENASE_REDUCTASE SDR FAMILY MEMBER 7B"/>
    <property type="match status" value="1"/>
</dbReference>
<accession>A0A2A4CRH7</accession>
<name>A0A2A4CRH7_9RHOB</name>
<keyword evidence="2" id="KW-0560">Oxidoreductase</keyword>
<dbReference type="AlphaFoldDB" id="A0A2A4CRH7"/>
<dbReference type="GO" id="GO:0016491">
    <property type="term" value="F:oxidoreductase activity"/>
    <property type="evidence" value="ECO:0007669"/>
    <property type="project" value="UniProtKB-KW"/>
</dbReference>
<dbReference type="InterPro" id="IPR036291">
    <property type="entry name" value="NAD(P)-bd_dom_sf"/>
</dbReference>
<organism evidence="3 4">
    <name type="scientific">Pseudothioclava arenosa</name>
    <dbReference type="NCBI Taxonomy" id="1795308"/>
    <lineage>
        <taxon>Bacteria</taxon>
        <taxon>Pseudomonadati</taxon>
        <taxon>Pseudomonadota</taxon>
        <taxon>Alphaproteobacteria</taxon>
        <taxon>Rhodobacterales</taxon>
        <taxon>Paracoccaceae</taxon>
        <taxon>Pseudothioclava</taxon>
    </lineage>
</organism>
<dbReference type="Proteomes" id="UP000243507">
    <property type="component" value="Unassembled WGS sequence"/>
</dbReference>
<dbReference type="Pfam" id="PF00106">
    <property type="entry name" value="adh_short"/>
    <property type="match status" value="1"/>
</dbReference>
<dbReference type="OrthoDB" id="335726at2"/>
<evidence type="ECO:0000313" key="4">
    <source>
        <dbReference type="Proteomes" id="UP000243507"/>
    </source>
</evidence>
<protein>
    <submittedName>
        <fullName evidence="3">Short-chain dehydrogenase</fullName>
    </submittedName>
</protein>
<dbReference type="GO" id="GO:0016020">
    <property type="term" value="C:membrane"/>
    <property type="evidence" value="ECO:0007669"/>
    <property type="project" value="TreeGrafter"/>
</dbReference>
<comment type="similarity">
    <text evidence="1">Belongs to the short-chain dehydrogenases/reductases (SDR) family.</text>
</comment>
<dbReference type="PANTHER" id="PTHR44196">
    <property type="entry name" value="DEHYDROGENASE/REDUCTASE SDR FAMILY MEMBER 7B"/>
    <property type="match status" value="1"/>
</dbReference>
<evidence type="ECO:0000256" key="2">
    <source>
        <dbReference type="ARBA" id="ARBA00023002"/>
    </source>
</evidence>
<comment type="caution">
    <text evidence="3">The sequence shown here is derived from an EMBL/GenBank/DDBJ whole genome shotgun (WGS) entry which is preliminary data.</text>
</comment>
<keyword evidence="4" id="KW-1185">Reference proteome</keyword>
<dbReference type="InterPro" id="IPR002347">
    <property type="entry name" value="SDR_fam"/>
</dbReference>
<dbReference type="RefSeq" id="WP_096429933.1">
    <property type="nucleotide sequence ID" value="NZ_NTJD01000001.1"/>
</dbReference>
<proteinExistence type="inferred from homology"/>
<dbReference type="Gene3D" id="3.40.50.720">
    <property type="entry name" value="NAD(P)-binding Rossmann-like Domain"/>
    <property type="match status" value="1"/>
</dbReference>
<dbReference type="SUPFAM" id="SSF51735">
    <property type="entry name" value="NAD(P)-binding Rossmann-fold domains"/>
    <property type="match status" value="1"/>
</dbReference>
<evidence type="ECO:0000256" key="1">
    <source>
        <dbReference type="ARBA" id="ARBA00006484"/>
    </source>
</evidence>
<gene>
    <name evidence="3" type="ORF">CLN94_00520</name>
</gene>
<reference evidence="3 4" key="1">
    <citation type="submission" date="2017-09" db="EMBL/GenBank/DDBJ databases">
        <title>A multilocus sequence analysis scheme for characterization of bacteria in the genus Thioclava.</title>
        <authorList>
            <person name="Liu Y."/>
            <person name="Shao Z."/>
        </authorList>
    </citation>
    <scope>NUCLEOTIDE SEQUENCE [LARGE SCALE GENOMIC DNA]</scope>
    <source>
        <strain evidence="3 4">CAU 1312</strain>
    </source>
</reference>
<evidence type="ECO:0000313" key="3">
    <source>
        <dbReference type="EMBL" id="PCD77841.1"/>
    </source>
</evidence>
<sequence length="243" mass="26309">MNSWIILGATSGMARPFIRRLAESGAQLFLAGRRMEELEALAADCRLRGAPKAEVMAFDARDPANYAALIDRFVQEEGTLNAAVFAGSMPEQAQIDATPELIEGVIADSFTGPATFLQMLVPEMETRGAGTVMGIASVAGDRGRLGNYVYGAAKAAFATYLSGLRNRAGRKGVHVITVKPGPVDTPMTQGMKMPFMTTPDAVADDLMRAIEKKRNVVYTARIWQVIMTVIRLIPEPVFKKLSI</sequence>